<dbReference type="EMBL" id="CAJVPY010006970">
    <property type="protein sequence ID" value="CAG8672827.1"/>
    <property type="molecule type" value="Genomic_DNA"/>
</dbReference>
<protein>
    <submittedName>
        <fullName evidence="1">9350_t:CDS:1</fullName>
    </submittedName>
</protein>
<comment type="caution">
    <text evidence="1">The sequence shown here is derived from an EMBL/GenBank/DDBJ whole genome shotgun (WGS) entry which is preliminary data.</text>
</comment>
<name>A0A9N9EFI2_9GLOM</name>
<gene>
    <name evidence="1" type="ORF">DERYTH_LOCUS11344</name>
</gene>
<organism evidence="1 2">
    <name type="scientific">Dentiscutata erythropus</name>
    <dbReference type="NCBI Taxonomy" id="1348616"/>
    <lineage>
        <taxon>Eukaryota</taxon>
        <taxon>Fungi</taxon>
        <taxon>Fungi incertae sedis</taxon>
        <taxon>Mucoromycota</taxon>
        <taxon>Glomeromycotina</taxon>
        <taxon>Glomeromycetes</taxon>
        <taxon>Diversisporales</taxon>
        <taxon>Gigasporaceae</taxon>
        <taxon>Dentiscutata</taxon>
    </lineage>
</organism>
<dbReference type="Proteomes" id="UP000789405">
    <property type="component" value="Unassembled WGS sequence"/>
</dbReference>
<reference evidence="1" key="1">
    <citation type="submission" date="2021-06" db="EMBL/GenBank/DDBJ databases">
        <authorList>
            <person name="Kallberg Y."/>
            <person name="Tangrot J."/>
            <person name="Rosling A."/>
        </authorList>
    </citation>
    <scope>NUCLEOTIDE SEQUENCE</scope>
    <source>
        <strain evidence="1">MA453B</strain>
    </source>
</reference>
<keyword evidence="2" id="KW-1185">Reference proteome</keyword>
<evidence type="ECO:0000313" key="1">
    <source>
        <dbReference type="EMBL" id="CAG8672827.1"/>
    </source>
</evidence>
<sequence length="47" mass="5490">MRTARLGVKPINTRYAFLLNYTGGLERQFYLDQILTTPMICTQGHRM</sequence>
<accession>A0A9N9EFI2</accession>
<proteinExistence type="predicted"/>
<dbReference type="AlphaFoldDB" id="A0A9N9EFI2"/>
<evidence type="ECO:0000313" key="2">
    <source>
        <dbReference type="Proteomes" id="UP000789405"/>
    </source>
</evidence>